<dbReference type="GO" id="GO:0006352">
    <property type="term" value="P:DNA-templated transcription initiation"/>
    <property type="evidence" value="ECO:0007669"/>
    <property type="project" value="InterPro"/>
</dbReference>
<dbReference type="InterPro" id="IPR036388">
    <property type="entry name" value="WH-like_DNA-bd_sf"/>
</dbReference>
<accession>A0A2S7IKZ5</accession>
<gene>
    <name evidence="7" type="ORF">C5O19_01750</name>
</gene>
<evidence type="ECO:0000259" key="5">
    <source>
        <dbReference type="Pfam" id="PF04542"/>
    </source>
</evidence>
<reference evidence="8" key="1">
    <citation type="submission" date="2018-02" db="EMBL/GenBank/DDBJ databases">
        <title>Genome sequencing of Solimonas sp. HR-BB.</title>
        <authorList>
            <person name="Lee Y."/>
            <person name="Jeon C.O."/>
        </authorList>
    </citation>
    <scope>NUCLEOTIDE SEQUENCE [LARGE SCALE GENOMIC DNA]</scope>
    <source>
        <strain evidence="8">HR-U</strain>
    </source>
</reference>
<dbReference type="Gene3D" id="1.10.10.10">
    <property type="entry name" value="Winged helix-like DNA-binding domain superfamily/Winged helix DNA-binding domain"/>
    <property type="match status" value="1"/>
</dbReference>
<dbReference type="PANTHER" id="PTHR43133:SF46">
    <property type="entry name" value="RNA POLYMERASE SIGMA-70 FACTOR ECF SUBFAMILY"/>
    <property type="match status" value="1"/>
</dbReference>
<dbReference type="SUPFAM" id="SSF88946">
    <property type="entry name" value="Sigma2 domain of RNA polymerase sigma factors"/>
    <property type="match status" value="1"/>
</dbReference>
<comment type="similarity">
    <text evidence="1">Belongs to the sigma-70 factor family. ECF subfamily.</text>
</comment>
<dbReference type="RefSeq" id="WP_104709641.1">
    <property type="nucleotide sequence ID" value="NZ_PTRA01000001.1"/>
</dbReference>
<dbReference type="InterPro" id="IPR013249">
    <property type="entry name" value="RNA_pol_sigma70_r4_t2"/>
</dbReference>
<evidence type="ECO:0000313" key="8">
    <source>
        <dbReference type="Proteomes" id="UP000239590"/>
    </source>
</evidence>
<dbReference type="GO" id="GO:0016987">
    <property type="term" value="F:sigma factor activity"/>
    <property type="evidence" value="ECO:0007669"/>
    <property type="project" value="UniProtKB-KW"/>
</dbReference>
<keyword evidence="8" id="KW-1185">Reference proteome</keyword>
<dbReference type="InterPro" id="IPR039425">
    <property type="entry name" value="RNA_pol_sigma-70-like"/>
</dbReference>
<dbReference type="NCBIfam" id="TIGR02937">
    <property type="entry name" value="sigma70-ECF"/>
    <property type="match status" value="1"/>
</dbReference>
<name>A0A2S7IKZ5_9BACT</name>
<evidence type="ECO:0000256" key="4">
    <source>
        <dbReference type="ARBA" id="ARBA00023163"/>
    </source>
</evidence>
<dbReference type="GO" id="GO:0003677">
    <property type="term" value="F:DNA binding"/>
    <property type="evidence" value="ECO:0007669"/>
    <property type="project" value="InterPro"/>
</dbReference>
<dbReference type="InterPro" id="IPR014284">
    <property type="entry name" value="RNA_pol_sigma-70_dom"/>
</dbReference>
<dbReference type="AlphaFoldDB" id="A0A2S7IKZ5"/>
<dbReference type="Gene3D" id="1.10.1740.10">
    <property type="match status" value="1"/>
</dbReference>
<proteinExistence type="inferred from homology"/>
<evidence type="ECO:0000256" key="2">
    <source>
        <dbReference type="ARBA" id="ARBA00023015"/>
    </source>
</evidence>
<evidence type="ECO:0000259" key="6">
    <source>
        <dbReference type="Pfam" id="PF08281"/>
    </source>
</evidence>
<evidence type="ECO:0000313" key="7">
    <source>
        <dbReference type="EMBL" id="PQA58423.1"/>
    </source>
</evidence>
<keyword evidence="2" id="KW-0805">Transcription regulation</keyword>
<feature type="domain" description="RNA polymerase sigma factor 70 region 4 type 2" evidence="6">
    <location>
        <begin position="125"/>
        <end position="172"/>
    </location>
</feature>
<keyword evidence="4" id="KW-0804">Transcription</keyword>
<keyword evidence="3" id="KW-0731">Sigma factor</keyword>
<organism evidence="7 8">
    <name type="scientific">Siphonobacter curvatus</name>
    <dbReference type="NCBI Taxonomy" id="2094562"/>
    <lineage>
        <taxon>Bacteria</taxon>
        <taxon>Pseudomonadati</taxon>
        <taxon>Bacteroidota</taxon>
        <taxon>Cytophagia</taxon>
        <taxon>Cytophagales</taxon>
        <taxon>Cytophagaceae</taxon>
        <taxon>Siphonobacter</taxon>
    </lineage>
</organism>
<evidence type="ECO:0008006" key="9">
    <source>
        <dbReference type="Google" id="ProtNLM"/>
    </source>
</evidence>
<dbReference type="Pfam" id="PF04542">
    <property type="entry name" value="Sigma70_r2"/>
    <property type="match status" value="1"/>
</dbReference>
<dbReference type="Pfam" id="PF08281">
    <property type="entry name" value="Sigma70_r4_2"/>
    <property type="match status" value="1"/>
</dbReference>
<feature type="domain" description="RNA polymerase sigma-70 region 2" evidence="5">
    <location>
        <begin position="22"/>
        <end position="84"/>
    </location>
</feature>
<dbReference type="InterPro" id="IPR007627">
    <property type="entry name" value="RNA_pol_sigma70_r2"/>
</dbReference>
<dbReference type="SUPFAM" id="SSF88659">
    <property type="entry name" value="Sigma3 and sigma4 domains of RNA polymerase sigma factors"/>
    <property type="match status" value="1"/>
</dbReference>
<evidence type="ECO:0000256" key="1">
    <source>
        <dbReference type="ARBA" id="ARBA00010641"/>
    </source>
</evidence>
<dbReference type="InterPro" id="IPR013325">
    <property type="entry name" value="RNA_pol_sigma_r2"/>
</dbReference>
<dbReference type="EMBL" id="PTRA01000001">
    <property type="protein sequence ID" value="PQA58423.1"/>
    <property type="molecule type" value="Genomic_DNA"/>
</dbReference>
<dbReference type="Proteomes" id="UP000239590">
    <property type="component" value="Unassembled WGS sequence"/>
</dbReference>
<dbReference type="InterPro" id="IPR013324">
    <property type="entry name" value="RNA_pol_sigma_r3/r4-like"/>
</dbReference>
<protein>
    <recommendedName>
        <fullName evidence="9">Sigma-70 family RNA polymerase sigma factor</fullName>
    </recommendedName>
</protein>
<dbReference type="PANTHER" id="PTHR43133">
    <property type="entry name" value="RNA POLYMERASE ECF-TYPE SIGMA FACTO"/>
    <property type="match status" value="1"/>
</dbReference>
<dbReference type="OrthoDB" id="9150024at2"/>
<sequence length="192" mass="22810">MVSDQQLWNALLDGDCEAWGILYRRQYRPLRSWALRRFADSAMVEDALQDLFLWIWQHRRNLNRHAPLTPYLKFSLRNQILKLLPANHISLSQETDAFDLITESCPESGLIEREAESSWQRFTRQSLNSLPRRKRQVMELRYHEGFSIEEISERTGLQYQSVVNAVQLSVSHLRNRALEAGYNYQVFRRKSR</sequence>
<evidence type="ECO:0000256" key="3">
    <source>
        <dbReference type="ARBA" id="ARBA00023082"/>
    </source>
</evidence>
<comment type="caution">
    <text evidence="7">The sequence shown here is derived from an EMBL/GenBank/DDBJ whole genome shotgun (WGS) entry which is preliminary data.</text>
</comment>